<sequence>MLSFQHLPSTATPGFAQAWQLYEEAFPVEERRSKNQHVELLQQPAYAFKAVFQEEVFVGLLGVWSFAEFTFLEHFAVSSQLRGRGLGKAAMALLQQSSPVPIILEVESPTTPVAQRRVSFYQQLGFSLNPFPYQQPPYGPGKPWVALQVMSFPAPLTTEEFSQISARVYQTVYQIKAS</sequence>
<dbReference type="InterPro" id="IPR000182">
    <property type="entry name" value="GNAT_dom"/>
</dbReference>
<dbReference type="Pfam" id="PF00583">
    <property type="entry name" value="Acetyltransf_1"/>
    <property type="match status" value="1"/>
</dbReference>
<evidence type="ECO:0000313" key="2">
    <source>
        <dbReference type="EMBL" id="GAA4303221.1"/>
    </source>
</evidence>
<dbReference type="RefSeq" id="WP_345164398.1">
    <property type="nucleotide sequence ID" value="NZ_BAABGX010000002.1"/>
</dbReference>
<dbReference type="EMBL" id="BAABGX010000002">
    <property type="protein sequence ID" value="GAA4303221.1"/>
    <property type="molecule type" value="Genomic_DNA"/>
</dbReference>
<feature type="domain" description="N-acetyltransferase" evidence="1">
    <location>
        <begin position="5"/>
        <end position="155"/>
    </location>
</feature>
<keyword evidence="3" id="KW-1185">Reference proteome</keyword>
<name>A0ABP8FH28_9BACT</name>
<dbReference type="Gene3D" id="3.40.630.30">
    <property type="match status" value="1"/>
</dbReference>
<proteinExistence type="predicted"/>
<protein>
    <submittedName>
        <fullName evidence="2">GNAT family N-acetyltransferase</fullName>
    </submittedName>
</protein>
<dbReference type="Proteomes" id="UP001501844">
    <property type="component" value="Unassembled WGS sequence"/>
</dbReference>
<accession>A0ABP8FH28</accession>
<dbReference type="PROSITE" id="PS51186">
    <property type="entry name" value="GNAT"/>
    <property type="match status" value="1"/>
</dbReference>
<dbReference type="SUPFAM" id="SSF55729">
    <property type="entry name" value="Acyl-CoA N-acyltransferases (Nat)"/>
    <property type="match status" value="1"/>
</dbReference>
<evidence type="ECO:0000313" key="3">
    <source>
        <dbReference type="Proteomes" id="UP001501844"/>
    </source>
</evidence>
<dbReference type="InterPro" id="IPR016181">
    <property type="entry name" value="Acyl_CoA_acyltransferase"/>
</dbReference>
<comment type="caution">
    <text evidence="2">The sequence shown here is derived from an EMBL/GenBank/DDBJ whole genome shotgun (WGS) entry which is preliminary data.</text>
</comment>
<evidence type="ECO:0000259" key="1">
    <source>
        <dbReference type="PROSITE" id="PS51186"/>
    </source>
</evidence>
<reference evidence="3" key="1">
    <citation type="journal article" date="2019" name="Int. J. Syst. Evol. Microbiol.">
        <title>The Global Catalogue of Microorganisms (GCM) 10K type strain sequencing project: providing services to taxonomists for standard genome sequencing and annotation.</title>
        <authorList>
            <consortium name="The Broad Institute Genomics Platform"/>
            <consortium name="The Broad Institute Genome Sequencing Center for Infectious Disease"/>
            <person name="Wu L."/>
            <person name="Ma J."/>
        </authorList>
    </citation>
    <scope>NUCLEOTIDE SEQUENCE [LARGE SCALE GENOMIC DNA]</scope>
    <source>
        <strain evidence="3">JCM 17917</strain>
    </source>
</reference>
<gene>
    <name evidence="2" type="ORF">GCM10023183_15650</name>
</gene>
<dbReference type="CDD" id="cd04301">
    <property type="entry name" value="NAT_SF"/>
    <property type="match status" value="1"/>
</dbReference>
<organism evidence="2 3">
    <name type="scientific">Nibribacter koreensis</name>
    <dbReference type="NCBI Taxonomy" id="1084519"/>
    <lineage>
        <taxon>Bacteria</taxon>
        <taxon>Pseudomonadati</taxon>
        <taxon>Bacteroidota</taxon>
        <taxon>Cytophagia</taxon>
        <taxon>Cytophagales</taxon>
        <taxon>Hymenobacteraceae</taxon>
        <taxon>Nibribacter</taxon>
    </lineage>
</organism>